<dbReference type="PANTHER" id="PTHR33969">
    <property type="entry name" value="SEGREGATION AND CONDENSATION PROTEIN A"/>
    <property type="match status" value="1"/>
</dbReference>
<comment type="caution">
    <text evidence="2">The sequence shown here is derived from an EMBL/GenBank/DDBJ whole genome shotgun (WGS) entry which is preliminary data.</text>
</comment>
<organism evidence="2 3">
    <name type="scientific">Henriciella barbarensis</name>
    <dbReference type="NCBI Taxonomy" id="86342"/>
    <lineage>
        <taxon>Bacteria</taxon>
        <taxon>Pseudomonadati</taxon>
        <taxon>Pseudomonadota</taxon>
        <taxon>Alphaproteobacteria</taxon>
        <taxon>Hyphomonadales</taxon>
        <taxon>Hyphomonadaceae</taxon>
        <taxon>Henriciella</taxon>
    </lineage>
</organism>
<dbReference type="PANTHER" id="PTHR33969:SF2">
    <property type="entry name" value="SEGREGATION AND CONDENSATION PROTEIN A"/>
    <property type="match status" value="1"/>
</dbReference>
<dbReference type="OrthoDB" id="9793741at2"/>
<dbReference type="Gene3D" id="6.10.250.2410">
    <property type="match status" value="1"/>
</dbReference>
<sequence>MSSQLVSSDLIDRDDLENGDYFAVDIDGYEGPLHLLLDLARRQKVDLLKVSMLELANQYIGFIEDAREKRIDLAADYLLMAAWLAFMKSRLLLPKPEKAANDEIDGEEMAARLAFRLKRLEAMREAGEELMDLAQLGQEVFLRGAPEQPRVIKHTEYDTSLWHLMQAFGGIRQRREEAAPHKVVHQYVLPLEHARDSLKSLSKLIDNWASLDELRQRMKDVAGDIPPRSVTASVFAAALELARDGDIEIRQGAHFQPLYLRSSQDRQEGMGG</sequence>
<proteinExistence type="predicted"/>
<dbReference type="AlphaFoldDB" id="A0A399QV95"/>
<name>A0A399QV95_9PROT</name>
<keyword evidence="3" id="KW-1185">Reference proteome</keyword>
<dbReference type="RefSeq" id="WP_119380083.1">
    <property type="nucleotide sequence ID" value="NZ_QWGB01000007.1"/>
</dbReference>
<evidence type="ECO:0000256" key="1">
    <source>
        <dbReference type="ARBA" id="ARBA00044777"/>
    </source>
</evidence>
<dbReference type="Proteomes" id="UP000265431">
    <property type="component" value="Unassembled WGS sequence"/>
</dbReference>
<evidence type="ECO:0000313" key="3">
    <source>
        <dbReference type="Proteomes" id="UP000265431"/>
    </source>
</evidence>
<protein>
    <recommendedName>
        <fullName evidence="1">Segregation and condensation protein A</fullName>
    </recommendedName>
</protein>
<dbReference type="InterPro" id="IPR003768">
    <property type="entry name" value="ScpA"/>
</dbReference>
<accession>A0A399QV95</accession>
<dbReference type="Pfam" id="PF02616">
    <property type="entry name" value="SMC_ScpA"/>
    <property type="match status" value="1"/>
</dbReference>
<reference evidence="2 3" key="1">
    <citation type="submission" date="2018-08" db="EMBL/GenBank/DDBJ databases">
        <title>Henriciella mobilis sp. nov., isolated from seawater.</title>
        <authorList>
            <person name="Cheng H."/>
            <person name="Wu Y.-H."/>
            <person name="Xu X.-W."/>
            <person name="Guo L.-L."/>
        </authorList>
    </citation>
    <scope>NUCLEOTIDE SEQUENCE [LARGE SCALE GENOMIC DNA]</scope>
    <source>
        <strain evidence="2 3">CCUG66934</strain>
    </source>
</reference>
<dbReference type="EMBL" id="QWGB01000007">
    <property type="protein sequence ID" value="RIJ22164.1"/>
    <property type="molecule type" value="Genomic_DNA"/>
</dbReference>
<gene>
    <name evidence="2" type="ORF">D1224_11415</name>
</gene>
<evidence type="ECO:0000313" key="2">
    <source>
        <dbReference type="EMBL" id="RIJ22164.1"/>
    </source>
</evidence>